<dbReference type="AlphaFoldDB" id="A0A2U2BB02"/>
<keyword evidence="4" id="KW-1134">Transmembrane beta strand</keyword>
<comment type="caution">
    <text evidence="8">The sequence shown here is derived from an EMBL/GenBank/DDBJ whole genome shotgun (WGS) entry which is preliminary data.</text>
</comment>
<dbReference type="Gene3D" id="1.20.1600.10">
    <property type="entry name" value="Outer membrane efflux proteins (OEP)"/>
    <property type="match status" value="1"/>
</dbReference>
<keyword evidence="5" id="KW-0812">Transmembrane</keyword>
<dbReference type="EMBL" id="QEWP01000004">
    <property type="protein sequence ID" value="PWE00241.1"/>
    <property type="molecule type" value="Genomic_DNA"/>
</dbReference>
<dbReference type="GO" id="GO:1990281">
    <property type="term" value="C:efflux pump complex"/>
    <property type="evidence" value="ECO:0007669"/>
    <property type="project" value="TreeGrafter"/>
</dbReference>
<evidence type="ECO:0000256" key="6">
    <source>
        <dbReference type="ARBA" id="ARBA00023136"/>
    </source>
</evidence>
<keyword evidence="6" id="KW-0472">Membrane</keyword>
<dbReference type="OrthoDB" id="9771205at2"/>
<dbReference type="PANTHER" id="PTHR30026">
    <property type="entry name" value="OUTER MEMBRANE PROTEIN TOLC"/>
    <property type="match status" value="1"/>
</dbReference>
<dbReference type="InterPro" id="IPR003423">
    <property type="entry name" value="OMP_efflux"/>
</dbReference>
<dbReference type="RefSeq" id="WP_109263864.1">
    <property type="nucleotide sequence ID" value="NZ_QEWP01000004.1"/>
</dbReference>
<evidence type="ECO:0000256" key="2">
    <source>
        <dbReference type="ARBA" id="ARBA00007613"/>
    </source>
</evidence>
<gene>
    <name evidence="8" type="ORF">DDZ16_07530</name>
</gene>
<comment type="subcellular location">
    <subcellularLocation>
        <location evidence="1">Cell outer membrane</location>
    </subcellularLocation>
</comment>
<keyword evidence="3" id="KW-0813">Transport</keyword>
<proteinExistence type="inferred from homology"/>
<dbReference type="Proteomes" id="UP000244956">
    <property type="component" value="Unassembled WGS sequence"/>
</dbReference>
<evidence type="ECO:0000256" key="4">
    <source>
        <dbReference type="ARBA" id="ARBA00022452"/>
    </source>
</evidence>
<dbReference type="SUPFAM" id="SSF56954">
    <property type="entry name" value="Outer membrane efflux proteins (OEP)"/>
    <property type="match status" value="1"/>
</dbReference>
<reference evidence="8 9" key="1">
    <citation type="submission" date="2018-05" db="EMBL/GenBank/DDBJ databases">
        <title>Marinilabilia rubrum sp. nov., isolated from saltern sediment.</title>
        <authorList>
            <person name="Zhang R."/>
        </authorList>
    </citation>
    <scope>NUCLEOTIDE SEQUENCE [LARGE SCALE GENOMIC DNA]</scope>
    <source>
        <strain evidence="8 9">WTE16</strain>
    </source>
</reference>
<dbReference type="GO" id="GO:0009279">
    <property type="term" value="C:cell outer membrane"/>
    <property type="evidence" value="ECO:0007669"/>
    <property type="project" value="UniProtKB-SubCell"/>
</dbReference>
<dbReference type="GO" id="GO:0015288">
    <property type="term" value="F:porin activity"/>
    <property type="evidence" value="ECO:0007669"/>
    <property type="project" value="TreeGrafter"/>
</dbReference>
<dbReference type="PANTHER" id="PTHR30026:SF20">
    <property type="entry name" value="OUTER MEMBRANE PROTEIN TOLC"/>
    <property type="match status" value="1"/>
</dbReference>
<evidence type="ECO:0000256" key="7">
    <source>
        <dbReference type="ARBA" id="ARBA00023237"/>
    </source>
</evidence>
<evidence type="ECO:0000313" key="8">
    <source>
        <dbReference type="EMBL" id="PWE00241.1"/>
    </source>
</evidence>
<dbReference type="GO" id="GO:0015562">
    <property type="term" value="F:efflux transmembrane transporter activity"/>
    <property type="evidence" value="ECO:0007669"/>
    <property type="project" value="InterPro"/>
</dbReference>
<comment type="similarity">
    <text evidence="2">Belongs to the outer membrane factor (OMF) (TC 1.B.17) family.</text>
</comment>
<evidence type="ECO:0000256" key="5">
    <source>
        <dbReference type="ARBA" id="ARBA00022692"/>
    </source>
</evidence>
<evidence type="ECO:0000256" key="1">
    <source>
        <dbReference type="ARBA" id="ARBA00004442"/>
    </source>
</evidence>
<accession>A0A2U2BB02</accession>
<protein>
    <submittedName>
        <fullName evidence="8">TolC family protein</fullName>
    </submittedName>
</protein>
<evidence type="ECO:0000256" key="3">
    <source>
        <dbReference type="ARBA" id="ARBA00022448"/>
    </source>
</evidence>
<organism evidence="8 9">
    <name type="scientific">Marinilabilia rubra</name>
    <dbReference type="NCBI Taxonomy" id="2162893"/>
    <lineage>
        <taxon>Bacteria</taxon>
        <taxon>Pseudomonadati</taxon>
        <taxon>Bacteroidota</taxon>
        <taxon>Bacteroidia</taxon>
        <taxon>Marinilabiliales</taxon>
        <taxon>Marinilabiliaceae</taxon>
        <taxon>Marinilabilia</taxon>
    </lineage>
</organism>
<name>A0A2U2BB02_9BACT</name>
<sequence length="436" mass="50007">MKQIITYLIFTVVSIWPVMGQNDDGNYSLDQLIVEALENNYDIRISEADLEIAELNNTLGNAGMFPTLSWESSLSNNFNDRYDNDNQTGSLQNGVRLNWMLFNGFSAHIRKDRLETMEELSGGNLALLVENTIQAVVMAYYRALFAEEQLTLLQEVMQLSEDRLQYMEDRVDLGAATSYEALQARTAYLTDKTAYLEQEVNVLSTLRELKYLIGKDEGEALELSGKLSFEARDYNLDELLSKIESSNQSIQNQYMNLALLEQQRVLQQRSRFPSLNANAGAGHNMMPESLNSASDAPGFSDGYFSYFVNFSLSFTLFDGDRINRNVQIARMEEAIGQTNLEEMKHRLKNQLFNLFDQYRVRRELVEVGRENRETARVNMQLSEEKFRAGAINSFNYRDVQLSYLQTSINYYRSVLNLIDTHTSLVRITGGIVEEYE</sequence>
<keyword evidence="9" id="KW-1185">Reference proteome</keyword>
<dbReference type="InterPro" id="IPR051906">
    <property type="entry name" value="TolC-like"/>
</dbReference>
<keyword evidence="7" id="KW-0998">Cell outer membrane</keyword>
<dbReference type="Pfam" id="PF02321">
    <property type="entry name" value="OEP"/>
    <property type="match status" value="2"/>
</dbReference>
<evidence type="ECO:0000313" key="9">
    <source>
        <dbReference type="Proteomes" id="UP000244956"/>
    </source>
</evidence>